<dbReference type="EMBL" id="LQRT01000035">
    <property type="protein sequence ID" value="KZS39169.1"/>
    <property type="molecule type" value="Genomic_DNA"/>
</dbReference>
<dbReference type="InterPro" id="IPR011335">
    <property type="entry name" value="Restrct_endonuc-II-like"/>
</dbReference>
<gene>
    <name evidence="2" type="ORF">AWE51_11465</name>
</gene>
<dbReference type="InterPro" id="IPR007569">
    <property type="entry name" value="DUF559"/>
</dbReference>
<dbReference type="Proteomes" id="UP000076715">
    <property type="component" value="Unassembled WGS sequence"/>
</dbReference>
<keyword evidence="3" id="KW-1185">Reference proteome</keyword>
<accession>A0A162YJB8</accession>
<evidence type="ECO:0000313" key="2">
    <source>
        <dbReference type="EMBL" id="KZS39169.1"/>
    </source>
</evidence>
<dbReference type="STRING" id="1642818.AWE51_11465"/>
<evidence type="ECO:0000313" key="3">
    <source>
        <dbReference type="Proteomes" id="UP000076715"/>
    </source>
</evidence>
<organism evidence="2 3">
    <name type="scientific">Aquimarina aggregata</name>
    <dbReference type="NCBI Taxonomy" id="1642818"/>
    <lineage>
        <taxon>Bacteria</taxon>
        <taxon>Pseudomonadati</taxon>
        <taxon>Bacteroidota</taxon>
        <taxon>Flavobacteriia</taxon>
        <taxon>Flavobacteriales</taxon>
        <taxon>Flavobacteriaceae</taxon>
        <taxon>Aquimarina</taxon>
    </lineage>
</organism>
<dbReference type="AlphaFoldDB" id="A0A162YJB8"/>
<dbReference type="Pfam" id="PF04480">
    <property type="entry name" value="DUF559"/>
    <property type="match status" value="1"/>
</dbReference>
<dbReference type="InterPro" id="IPR047216">
    <property type="entry name" value="Endonuclease_DUF559_bact"/>
</dbReference>
<protein>
    <recommendedName>
        <fullName evidence="1">DUF559 domain-containing protein</fullName>
    </recommendedName>
</protein>
<comment type="caution">
    <text evidence="2">The sequence shown here is derived from an EMBL/GenBank/DDBJ whole genome shotgun (WGS) entry which is preliminary data.</text>
</comment>
<name>A0A162YJB8_9FLAO</name>
<dbReference type="RefSeq" id="WP_066316998.1">
    <property type="nucleotide sequence ID" value="NZ_CANLSS010000012.1"/>
</dbReference>
<reference evidence="2 3" key="1">
    <citation type="submission" date="2016-01" db="EMBL/GenBank/DDBJ databases">
        <title>The draft genome sequence of Aquimarina sp. RZW4-3-2.</title>
        <authorList>
            <person name="Wang Y."/>
        </authorList>
    </citation>
    <scope>NUCLEOTIDE SEQUENCE [LARGE SCALE GENOMIC DNA]</scope>
    <source>
        <strain evidence="2 3">RZW4-3-2</strain>
    </source>
</reference>
<dbReference type="PANTHER" id="PTHR38590">
    <property type="entry name" value="BLL0828 PROTEIN"/>
    <property type="match status" value="1"/>
</dbReference>
<dbReference type="SUPFAM" id="SSF52980">
    <property type="entry name" value="Restriction endonuclease-like"/>
    <property type="match status" value="1"/>
</dbReference>
<proteinExistence type="predicted"/>
<evidence type="ECO:0000259" key="1">
    <source>
        <dbReference type="Pfam" id="PF04480"/>
    </source>
</evidence>
<dbReference type="OrthoDB" id="9798754at2"/>
<dbReference type="Gene3D" id="3.40.960.10">
    <property type="entry name" value="VSR Endonuclease"/>
    <property type="match status" value="1"/>
</dbReference>
<dbReference type="PANTHER" id="PTHR38590:SF1">
    <property type="entry name" value="BLL0828 PROTEIN"/>
    <property type="match status" value="1"/>
</dbReference>
<feature type="domain" description="DUF559" evidence="1">
    <location>
        <begin position="34"/>
        <end position="117"/>
    </location>
</feature>
<sequence>MSSSLIPLHQKVSEKIIKHSLNNTIKTVDTLGAKLREKGFCFLRNQTVGRYHFNFYCPELKIAIEIDGYAHEFHNIHNQDAPKKLYISSLGITVLRFTDYQVLVDMDEIFRTLKNQIQCSKKTSYVV</sequence>